<keyword evidence="3" id="KW-1185">Reference proteome</keyword>
<sequence>MKKVLRATIGAAALGMLLLPQANAQIDLSFPTTPAPDITQAGKPYFRSSINGIITASGFVQDGTFGLGDGAITMWASPKQPTQDEYQFGGDLRKTWLIFKGTAYNLPHGITATGRAEIDFLGGTAGGGGFAD</sequence>
<name>A0A1X9YSN5_9BACT</name>
<feature type="signal peptide" evidence="1">
    <location>
        <begin position="1"/>
        <end position="24"/>
    </location>
</feature>
<dbReference type="AlphaFoldDB" id="A0A1X9YSN5"/>
<dbReference type="KEGG" id="pact:CA264_10580"/>
<keyword evidence="1" id="KW-0732">Signal</keyword>
<dbReference type="Proteomes" id="UP000266292">
    <property type="component" value="Chromosome"/>
</dbReference>
<accession>A0A1X9YSN5</accession>
<feature type="chain" id="PRO_5010984162" evidence="1">
    <location>
        <begin position="25"/>
        <end position="132"/>
    </location>
</feature>
<evidence type="ECO:0000313" key="3">
    <source>
        <dbReference type="Proteomes" id="UP000266292"/>
    </source>
</evidence>
<protein>
    <submittedName>
        <fullName evidence="2">Uncharacterized protein</fullName>
    </submittedName>
</protein>
<organism evidence="2 3">
    <name type="scientific">Pontibacter actiniarum</name>
    <dbReference type="NCBI Taxonomy" id="323450"/>
    <lineage>
        <taxon>Bacteria</taxon>
        <taxon>Pseudomonadati</taxon>
        <taxon>Bacteroidota</taxon>
        <taxon>Cytophagia</taxon>
        <taxon>Cytophagales</taxon>
        <taxon>Hymenobacteraceae</taxon>
        <taxon>Pontibacter</taxon>
    </lineage>
</organism>
<evidence type="ECO:0000313" key="2">
    <source>
        <dbReference type="EMBL" id="ARS35851.1"/>
    </source>
</evidence>
<dbReference type="RefSeq" id="WP_025607007.1">
    <property type="nucleotide sequence ID" value="NZ_CP021235.1"/>
</dbReference>
<gene>
    <name evidence="2" type="ORF">CA264_10580</name>
</gene>
<dbReference type="EMBL" id="CP021235">
    <property type="protein sequence ID" value="ARS35851.1"/>
    <property type="molecule type" value="Genomic_DNA"/>
</dbReference>
<reference evidence="3" key="1">
    <citation type="submission" date="2017-05" db="EMBL/GenBank/DDBJ databases">
        <authorList>
            <person name="Ray J."/>
            <person name="Price M."/>
            <person name="Deutschbauer A."/>
        </authorList>
    </citation>
    <scope>NUCLEOTIDE SEQUENCE [LARGE SCALE GENOMIC DNA]</scope>
    <source>
        <strain evidence="3">DSM 19842</strain>
    </source>
</reference>
<proteinExistence type="predicted"/>
<evidence type="ECO:0000256" key="1">
    <source>
        <dbReference type="SAM" id="SignalP"/>
    </source>
</evidence>
<dbReference type="STRING" id="709015.GCA_000472485_02135"/>